<keyword evidence="1" id="KW-1133">Transmembrane helix</keyword>
<gene>
    <name evidence="2" type="ORF">CONCODRAFT_15674</name>
</gene>
<dbReference type="EMBL" id="KQ964440">
    <property type="protein sequence ID" value="KXN73209.1"/>
    <property type="molecule type" value="Genomic_DNA"/>
</dbReference>
<name>A0A137PDY0_CONC2</name>
<keyword evidence="1" id="KW-0472">Membrane</keyword>
<evidence type="ECO:0000313" key="2">
    <source>
        <dbReference type="EMBL" id="KXN73209.1"/>
    </source>
</evidence>
<feature type="transmembrane region" description="Helical" evidence="1">
    <location>
        <begin position="106"/>
        <end position="127"/>
    </location>
</feature>
<proteinExistence type="predicted"/>
<reference evidence="2 3" key="1">
    <citation type="journal article" date="2015" name="Genome Biol. Evol.">
        <title>Phylogenomic analyses indicate that early fungi evolved digesting cell walls of algal ancestors of land plants.</title>
        <authorList>
            <person name="Chang Y."/>
            <person name="Wang S."/>
            <person name="Sekimoto S."/>
            <person name="Aerts A.L."/>
            <person name="Choi C."/>
            <person name="Clum A."/>
            <person name="LaButti K.M."/>
            <person name="Lindquist E.A."/>
            <person name="Yee Ngan C."/>
            <person name="Ohm R.A."/>
            <person name="Salamov A.A."/>
            <person name="Grigoriev I.V."/>
            <person name="Spatafora J.W."/>
            <person name="Berbee M.L."/>
        </authorList>
    </citation>
    <scope>NUCLEOTIDE SEQUENCE [LARGE SCALE GENOMIC DNA]</scope>
    <source>
        <strain evidence="2 3">NRRL 28638</strain>
    </source>
</reference>
<feature type="transmembrane region" description="Helical" evidence="1">
    <location>
        <begin position="139"/>
        <end position="162"/>
    </location>
</feature>
<evidence type="ECO:0000313" key="3">
    <source>
        <dbReference type="Proteomes" id="UP000070444"/>
    </source>
</evidence>
<sequence>MDVILSSVEVVVNTVSILKYIMPEVGILTEPIIENPKKEHHDIIEEGGIVINSILQYILKEKHVYDKILLNRDLENINQVDYQTPIELTKDCSNFLNKIKIYYKRFANEFFAGLVKRGSLCVAYVFVFKYRKRIFPDYIIFNSFALASGFIGTTVLGIGVLSKQFFMLNQLKDNVETITEVKNKMYNITDNVNNLYSYKYAVNGDLTGMVDITKNVVYGMLDLENKILAIP</sequence>
<evidence type="ECO:0000256" key="1">
    <source>
        <dbReference type="SAM" id="Phobius"/>
    </source>
</evidence>
<keyword evidence="1" id="KW-0812">Transmembrane</keyword>
<dbReference type="AlphaFoldDB" id="A0A137PDY0"/>
<accession>A0A137PDY0</accession>
<keyword evidence="3" id="KW-1185">Reference proteome</keyword>
<dbReference type="Proteomes" id="UP000070444">
    <property type="component" value="Unassembled WGS sequence"/>
</dbReference>
<protein>
    <submittedName>
        <fullName evidence="2">Uncharacterized protein</fullName>
    </submittedName>
</protein>
<organism evidence="2 3">
    <name type="scientific">Conidiobolus coronatus (strain ATCC 28846 / CBS 209.66 / NRRL 28638)</name>
    <name type="common">Delacroixia coronata</name>
    <dbReference type="NCBI Taxonomy" id="796925"/>
    <lineage>
        <taxon>Eukaryota</taxon>
        <taxon>Fungi</taxon>
        <taxon>Fungi incertae sedis</taxon>
        <taxon>Zoopagomycota</taxon>
        <taxon>Entomophthoromycotina</taxon>
        <taxon>Entomophthoromycetes</taxon>
        <taxon>Entomophthorales</taxon>
        <taxon>Ancylistaceae</taxon>
        <taxon>Conidiobolus</taxon>
    </lineage>
</organism>